<dbReference type="EMBL" id="JANIDX010000001">
    <property type="protein sequence ID" value="MCX5619177.1"/>
    <property type="molecule type" value="Genomic_DNA"/>
</dbReference>
<protein>
    <submittedName>
        <fullName evidence="1">Uncharacterized protein</fullName>
    </submittedName>
</protein>
<accession>A0ABT3WJ93</accession>
<keyword evidence="2" id="KW-1185">Reference proteome</keyword>
<name>A0ABT3WJ93_9PROT</name>
<gene>
    <name evidence="1" type="ORF">NQF89_01885</name>
</gene>
<reference evidence="1 2" key="1">
    <citation type="submission" date="2022-07" db="EMBL/GenBank/DDBJ databases">
        <title>Bombella genomes.</title>
        <authorList>
            <person name="Harer L."/>
            <person name="Styblova S."/>
            <person name="Ehrmann M."/>
        </authorList>
    </citation>
    <scope>NUCLEOTIDE SEQUENCE [LARGE SCALE GENOMIC DNA]</scope>
    <source>
        <strain evidence="1 2">TMW 2.2556</strain>
    </source>
</reference>
<comment type="caution">
    <text evidence="1">The sequence shown here is derived from an EMBL/GenBank/DDBJ whole genome shotgun (WGS) entry which is preliminary data.</text>
</comment>
<evidence type="ECO:0000313" key="2">
    <source>
        <dbReference type="Proteomes" id="UP001165575"/>
    </source>
</evidence>
<sequence>MAEQDWLDSAGQPIHCTGKLRVLRENEEELRQVIKEACADALLMDVAPAYLRQHMEQLMAAIVAEAIEGTKSTNGADAMEQGEG</sequence>
<organism evidence="1 2">
    <name type="scientific">Bombella pollinis</name>
    <dbReference type="NCBI Taxonomy" id="2967337"/>
    <lineage>
        <taxon>Bacteria</taxon>
        <taxon>Pseudomonadati</taxon>
        <taxon>Pseudomonadota</taxon>
        <taxon>Alphaproteobacteria</taxon>
        <taxon>Acetobacterales</taxon>
        <taxon>Acetobacteraceae</taxon>
        <taxon>Bombella</taxon>
    </lineage>
</organism>
<proteinExistence type="predicted"/>
<evidence type="ECO:0000313" key="1">
    <source>
        <dbReference type="EMBL" id="MCX5619177.1"/>
    </source>
</evidence>
<dbReference type="Proteomes" id="UP001165575">
    <property type="component" value="Unassembled WGS sequence"/>
</dbReference>
<dbReference type="RefSeq" id="WP_155572475.1">
    <property type="nucleotide sequence ID" value="NZ_JANIDX010000001.1"/>
</dbReference>